<feature type="transmembrane region" description="Helical" evidence="5">
    <location>
        <begin position="77"/>
        <end position="96"/>
    </location>
</feature>
<dbReference type="Pfam" id="PF04191">
    <property type="entry name" value="PEMT"/>
    <property type="match status" value="1"/>
</dbReference>
<dbReference type="GO" id="GO:0012505">
    <property type="term" value="C:endomembrane system"/>
    <property type="evidence" value="ECO:0007669"/>
    <property type="project" value="UniProtKB-SubCell"/>
</dbReference>
<name>A0A0F9J7Y3_9ZZZZ</name>
<dbReference type="EMBL" id="LAZR01012104">
    <property type="protein sequence ID" value="KKM41769.1"/>
    <property type="molecule type" value="Genomic_DNA"/>
</dbReference>
<evidence type="ECO:0000256" key="4">
    <source>
        <dbReference type="ARBA" id="ARBA00023136"/>
    </source>
</evidence>
<protein>
    <recommendedName>
        <fullName evidence="7">Steroid 5-alpha reductase C-terminal domain-containing protein</fullName>
    </recommendedName>
</protein>
<evidence type="ECO:0000256" key="2">
    <source>
        <dbReference type="ARBA" id="ARBA00022692"/>
    </source>
</evidence>
<evidence type="ECO:0008006" key="7">
    <source>
        <dbReference type="Google" id="ProtNLM"/>
    </source>
</evidence>
<keyword evidence="4 5" id="KW-0472">Membrane</keyword>
<keyword evidence="3 5" id="KW-1133">Transmembrane helix</keyword>
<dbReference type="GO" id="GO:0016740">
    <property type="term" value="F:transferase activity"/>
    <property type="evidence" value="ECO:0007669"/>
    <property type="project" value="UniProtKB-ARBA"/>
</dbReference>
<evidence type="ECO:0000256" key="3">
    <source>
        <dbReference type="ARBA" id="ARBA00022989"/>
    </source>
</evidence>
<keyword evidence="2 5" id="KW-0812">Transmembrane</keyword>
<evidence type="ECO:0000313" key="6">
    <source>
        <dbReference type="EMBL" id="KKM41769.1"/>
    </source>
</evidence>
<comment type="caution">
    <text evidence="6">The sequence shown here is derived from an EMBL/GenBank/DDBJ whole genome shotgun (WGS) entry which is preliminary data.</text>
</comment>
<dbReference type="PANTHER" id="PTHR12714">
    <property type="entry name" value="PROTEIN-S ISOPRENYLCYSTEINE O-METHYLTRANSFERASE"/>
    <property type="match status" value="1"/>
</dbReference>
<accession>A0A0F9J7Y3</accession>
<dbReference type="InterPro" id="IPR007318">
    <property type="entry name" value="Phopholipid_MeTrfase"/>
</dbReference>
<evidence type="ECO:0000256" key="1">
    <source>
        <dbReference type="ARBA" id="ARBA00004127"/>
    </source>
</evidence>
<dbReference type="Gene3D" id="1.20.120.1630">
    <property type="match status" value="1"/>
</dbReference>
<feature type="transmembrane region" description="Helical" evidence="5">
    <location>
        <begin position="46"/>
        <end position="65"/>
    </location>
</feature>
<gene>
    <name evidence="6" type="ORF">LCGC14_1563570</name>
</gene>
<feature type="transmembrane region" description="Helical" evidence="5">
    <location>
        <begin position="129"/>
        <end position="157"/>
    </location>
</feature>
<comment type="subcellular location">
    <subcellularLocation>
        <location evidence="1">Endomembrane system</location>
        <topology evidence="1">Multi-pass membrane protein</topology>
    </subcellularLocation>
</comment>
<organism evidence="6">
    <name type="scientific">marine sediment metagenome</name>
    <dbReference type="NCBI Taxonomy" id="412755"/>
    <lineage>
        <taxon>unclassified sequences</taxon>
        <taxon>metagenomes</taxon>
        <taxon>ecological metagenomes</taxon>
    </lineage>
</organism>
<dbReference type="PANTHER" id="PTHR12714:SF9">
    <property type="entry name" value="PROTEIN-S-ISOPRENYLCYSTEINE O-METHYLTRANSFERASE"/>
    <property type="match status" value="1"/>
</dbReference>
<dbReference type="AlphaFoldDB" id="A0A0F9J7Y3"/>
<evidence type="ECO:0000256" key="5">
    <source>
        <dbReference type="SAM" id="Phobius"/>
    </source>
</evidence>
<reference evidence="6" key="1">
    <citation type="journal article" date="2015" name="Nature">
        <title>Complex archaea that bridge the gap between prokaryotes and eukaryotes.</title>
        <authorList>
            <person name="Spang A."/>
            <person name="Saw J.H."/>
            <person name="Jorgensen S.L."/>
            <person name="Zaremba-Niedzwiedzka K."/>
            <person name="Martijn J."/>
            <person name="Lind A.E."/>
            <person name="van Eijk R."/>
            <person name="Schleper C."/>
            <person name="Guy L."/>
            <person name="Ettema T.J."/>
        </authorList>
    </citation>
    <scope>NUCLEOTIDE SEQUENCE</scope>
</reference>
<sequence length="185" mass="21514">MESVTIIILIITIIANSAIIGGIIITIFKPKYRLWPPPSKNSWQFWMVWILSIFSYLGILVLSILDWDNFIYSHWSRYPIAIIFILVGLFIAIWGVKSLSVHSSLGLKGTLITQGIYKYSRNPQYLGDILLFMGIIILTNSSMTFITGFLGILWNVLTPFTEEPWLKKQFKESYYEYCKKVRRFI</sequence>
<proteinExistence type="predicted"/>
<feature type="transmembrane region" description="Helical" evidence="5">
    <location>
        <begin position="6"/>
        <end position="25"/>
    </location>
</feature>